<dbReference type="InterPro" id="IPR046342">
    <property type="entry name" value="CBS_dom_sf"/>
</dbReference>
<sequence>MPSSPKELLGDAVGEDRNAKQRAVRQVKSSSALMSMWGFFLIGFMFTLGFIMQGVSVFSFGILNLPVLLFPFLHFFDKTKYVHGRLFRGSSVWSAWFNPLWDFKVSGKIPQIWPERTVCVANHLSLADPSLLSHLPWEMKYMSKASVRLIPVVGWSMYIAGDCFVRRGNKESARAAIKKMADWLSIGANVMIFPEGTRTRDGSLGEFKDGAFRLALDSQCDILPIAIYGTDTALPQGTWKMGKAKGRVRVGRAISTKGMSTEKDLDKLKQLVREQIVEMKEQLALDSCSRCSKYEYRNNTATTMLSATADGFIVPDMLHSILDEENGDSMTEKNPIFDDFSHSDEEESPMNHLTSRHARARARSLTQPLAMEKCELIYCQSAEYRTTDDDVQRFYYKTENHRVRNIQKVVGKWFIYLLIGLIVGCIAFGIKRGIDLLQEFKYSNVERLFEEGYRAGAFFTYWGICTLYALIGGGVVLLCGPLSGGSGIPEVKSFLNGVVVHGTINIRSFVGKILSIIFSFSSCMALGPEGPMVHIGSMVGGGLSAGKSKTLHVRLPRVFEILRQDKEQRDFISSGAAAGIAAAFGAPIGGVLFALEETSSFWSRELTWRTFFGTMVASFTVNLLFMSFVNSTNYVNDYGLLTFGLSSTYLYRGTELIAFAGLGVIGGVLGAVFVKLNIMLNKWRRDHLRSFKWKGMAEILLLVSVFSIITFVIPLAGHCKPISELADKTVQTVCDNNATTMNPISLFCEKDHYSDYVNLFLVPQDRALKNLFSRTHEVFTIPSLVVFLFLYFAMVVLTAGTLNAGGLFVPMMLVGATYGRLIGRLLGTVWHPEPRVDPSIYALVGSAAMMSGFSRSTISLVVIVVELTGNTQFMLPIMLAVMTAKWIGDAFTESIYESLMELKSYAFLKHHPPRHTLTMGVHDVMANNVRCLNETESLEKVIDLLRTTTHNAFPVVKDNGIGRQATFRGLISRRQILVLLQQKRFYPKTSLQSRHNFIDYETNIALLNRKLHLDTIPGLPQPRELSEYDIDFINYTDKSAPIIQEGGSFIDAYKLFSLLGLRHLVVIDDFFQVAGIITRHDLLQPEMEEQIRSNRHEEMQDKRRMLKKLFCLA</sequence>
<dbReference type="CDD" id="cd04591">
    <property type="entry name" value="CBS_pair_voltage-gated_CLC_euk_bac"/>
    <property type="match status" value="1"/>
</dbReference>
<feature type="transmembrane region" description="Helical" evidence="11">
    <location>
        <begin position="606"/>
        <end position="629"/>
    </location>
</feature>
<dbReference type="AlphaFoldDB" id="A0A2P6N3B7"/>
<keyword evidence="5 11" id="KW-1133">Transmembrane helix</keyword>
<gene>
    <name evidence="13" type="ORF">PROFUN_13707</name>
</gene>
<evidence type="ECO:0000313" key="13">
    <source>
        <dbReference type="EMBL" id="PRP78444.1"/>
    </source>
</evidence>
<evidence type="ECO:0000256" key="6">
    <source>
        <dbReference type="ARBA" id="ARBA00023065"/>
    </source>
</evidence>
<keyword evidence="14" id="KW-1185">Reference proteome</keyword>
<evidence type="ECO:0000256" key="1">
    <source>
        <dbReference type="ARBA" id="ARBA00004141"/>
    </source>
</evidence>
<evidence type="ECO:0000256" key="3">
    <source>
        <dbReference type="ARBA" id="ARBA00022692"/>
    </source>
</evidence>
<feature type="transmembrane region" description="Helical" evidence="11">
    <location>
        <begin position="778"/>
        <end position="800"/>
    </location>
</feature>
<dbReference type="SMART" id="SM00563">
    <property type="entry name" value="PlsC"/>
    <property type="match status" value="1"/>
</dbReference>
<evidence type="ECO:0000256" key="2">
    <source>
        <dbReference type="ARBA" id="ARBA00022448"/>
    </source>
</evidence>
<feature type="transmembrane region" description="Helical" evidence="11">
    <location>
        <begin position="57"/>
        <end position="76"/>
    </location>
</feature>
<evidence type="ECO:0000256" key="11">
    <source>
        <dbReference type="RuleBase" id="RU361221"/>
    </source>
</evidence>
<keyword evidence="9 11" id="KW-0868">Chloride</keyword>
<dbReference type="GO" id="GO:0016746">
    <property type="term" value="F:acyltransferase activity"/>
    <property type="evidence" value="ECO:0007669"/>
    <property type="project" value="InterPro"/>
</dbReference>
<keyword evidence="7 10" id="KW-0129">CBS domain</keyword>
<evidence type="ECO:0000259" key="12">
    <source>
        <dbReference type="PROSITE" id="PS51371"/>
    </source>
</evidence>
<keyword evidence="3 11" id="KW-0812">Transmembrane</keyword>
<name>A0A2P6N3B7_9EUKA</name>
<keyword evidence="4" id="KW-0677">Repeat</keyword>
<dbReference type="Pfam" id="PF00571">
    <property type="entry name" value="CBS"/>
    <property type="match status" value="2"/>
</dbReference>
<evidence type="ECO:0000256" key="5">
    <source>
        <dbReference type="ARBA" id="ARBA00022989"/>
    </source>
</evidence>
<dbReference type="SUPFAM" id="SSF81340">
    <property type="entry name" value="Clc chloride channel"/>
    <property type="match status" value="1"/>
</dbReference>
<feature type="transmembrane region" description="Helical" evidence="11">
    <location>
        <begin position="839"/>
        <end position="865"/>
    </location>
</feature>
<dbReference type="Gene3D" id="1.10.3080.10">
    <property type="entry name" value="Clc chloride channel"/>
    <property type="match status" value="1"/>
</dbReference>
<dbReference type="Pfam" id="PF00654">
    <property type="entry name" value="Voltage_CLC"/>
    <property type="match status" value="1"/>
</dbReference>
<organism evidence="13 14">
    <name type="scientific">Planoprotostelium fungivorum</name>
    <dbReference type="NCBI Taxonomy" id="1890364"/>
    <lineage>
        <taxon>Eukaryota</taxon>
        <taxon>Amoebozoa</taxon>
        <taxon>Evosea</taxon>
        <taxon>Variosea</taxon>
        <taxon>Cavosteliida</taxon>
        <taxon>Cavosteliaceae</taxon>
        <taxon>Planoprotostelium</taxon>
    </lineage>
</organism>
<feature type="transmembrane region" description="Helical" evidence="11">
    <location>
        <begin position="413"/>
        <end position="430"/>
    </location>
</feature>
<dbReference type="Gene3D" id="3.10.580.10">
    <property type="entry name" value="CBS-domain"/>
    <property type="match status" value="1"/>
</dbReference>
<evidence type="ECO:0000256" key="10">
    <source>
        <dbReference type="PROSITE-ProRule" id="PRU00703"/>
    </source>
</evidence>
<dbReference type="SMART" id="SM00116">
    <property type="entry name" value="CBS"/>
    <property type="match status" value="2"/>
</dbReference>
<protein>
    <recommendedName>
        <fullName evidence="11">Chloride channel protein</fullName>
    </recommendedName>
</protein>
<feature type="transmembrane region" description="Helical" evidence="11">
    <location>
        <begin position="459"/>
        <end position="479"/>
    </location>
</feature>
<dbReference type="CDD" id="cd07989">
    <property type="entry name" value="LPLAT_AGPAT-like"/>
    <property type="match status" value="1"/>
</dbReference>
<dbReference type="EMBL" id="MDYQ01000223">
    <property type="protein sequence ID" value="PRP78444.1"/>
    <property type="molecule type" value="Genomic_DNA"/>
</dbReference>
<dbReference type="SUPFAM" id="SSF69593">
    <property type="entry name" value="Glycerol-3-phosphate (1)-acyltransferase"/>
    <property type="match status" value="1"/>
</dbReference>
<dbReference type="InterPro" id="IPR014743">
    <property type="entry name" value="Cl-channel_core"/>
</dbReference>
<dbReference type="Pfam" id="PF01553">
    <property type="entry name" value="Acyltransferase"/>
    <property type="match status" value="1"/>
</dbReference>
<comment type="similarity">
    <text evidence="11">Belongs to the chloride channel (TC 2.A.49) family.</text>
</comment>
<dbReference type="Proteomes" id="UP000241769">
    <property type="component" value="Unassembled WGS sequence"/>
</dbReference>
<feature type="transmembrane region" description="Helical" evidence="11">
    <location>
        <begin position="649"/>
        <end position="674"/>
    </location>
</feature>
<dbReference type="SUPFAM" id="SSF54631">
    <property type="entry name" value="CBS-domain pair"/>
    <property type="match status" value="1"/>
</dbReference>
<feature type="transmembrane region" description="Helical" evidence="11">
    <location>
        <begin position="571"/>
        <end position="594"/>
    </location>
</feature>
<comment type="subcellular location">
    <subcellularLocation>
        <location evidence="1 11">Membrane</location>
        <topology evidence="1 11">Multi-pass membrane protein</topology>
    </subcellularLocation>
</comment>
<comment type="caution">
    <text evidence="13">The sequence shown here is derived from an EMBL/GenBank/DDBJ whole genome shotgun (WGS) entry which is preliminary data.</text>
</comment>
<evidence type="ECO:0000256" key="4">
    <source>
        <dbReference type="ARBA" id="ARBA00022737"/>
    </source>
</evidence>
<dbReference type="PRINTS" id="PR00762">
    <property type="entry name" value="CLCHANNEL"/>
</dbReference>
<dbReference type="FunCoup" id="A0A2P6N3B7">
    <property type="interactions" value="324"/>
</dbReference>
<evidence type="ECO:0000256" key="7">
    <source>
        <dbReference type="ARBA" id="ARBA00023122"/>
    </source>
</evidence>
<dbReference type="PANTHER" id="PTHR11689:SF136">
    <property type="entry name" value="H(+)_CL(-) EXCHANGE TRANSPORTER 7"/>
    <property type="match status" value="1"/>
</dbReference>
<dbReference type="InterPro" id="IPR001807">
    <property type="entry name" value="ClC"/>
</dbReference>
<reference evidence="13 14" key="1">
    <citation type="journal article" date="2018" name="Genome Biol. Evol.">
        <title>Multiple Roots of Fruiting Body Formation in Amoebozoa.</title>
        <authorList>
            <person name="Hillmann F."/>
            <person name="Forbes G."/>
            <person name="Novohradska S."/>
            <person name="Ferling I."/>
            <person name="Riege K."/>
            <person name="Groth M."/>
            <person name="Westermann M."/>
            <person name="Marz M."/>
            <person name="Spaller T."/>
            <person name="Winckler T."/>
            <person name="Schaap P."/>
            <person name="Glockner G."/>
        </authorList>
    </citation>
    <scope>NUCLEOTIDE SEQUENCE [LARGE SCALE GENOMIC DNA]</scope>
    <source>
        <strain evidence="13 14">Jena</strain>
    </source>
</reference>
<evidence type="ECO:0000256" key="8">
    <source>
        <dbReference type="ARBA" id="ARBA00023136"/>
    </source>
</evidence>
<dbReference type="OrthoDB" id="428525at2759"/>
<feature type="domain" description="CBS" evidence="12">
    <location>
        <begin position="925"/>
        <end position="990"/>
    </location>
</feature>
<dbReference type="InterPro" id="IPR002123">
    <property type="entry name" value="Plipid/glycerol_acylTrfase"/>
</dbReference>
<keyword evidence="6 11" id="KW-0406">Ion transport</keyword>
<feature type="transmembrane region" description="Helical" evidence="11">
    <location>
        <begin position="509"/>
        <end position="527"/>
    </location>
</feature>
<feature type="domain" description="CBS" evidence="12">
    <location>
        <begin position="1036"/>
        <end position="1093"/>
    </location>
</feature>
<accession>A0A2P6N3B7</accession>
<keyword evidence="8 11" id="KW-0472">Membrane</keyword>
<dbReference type="GO" id="GO:0005254">
    <property type="term" value="F:chloride channel activity"/>
    <property type="evidence" value="ECO:0007669"/>
    <property type="project" value="UniProtKB-UniRule"/>
</dbReference>
<evidence type="ECO:0000256" key="9">
    <source>
        <dbReference type="ARBA" id="ARBA00023214"/>
    </source>
</evidence>
<proteinExistence type="inferred from homology"/>
<feature type="transmembrane region" description="Helical" evidence="11">
    <location>
        <begin position="807"/>
        <end position="827"/>
    </location>
</feature>
<feature type="transmembrane region" description="Helical" evidence="11">
    <location>
        <begin position="695"/>
        <end position="716"/>
    </location>
</feature>
<dbReference type="InterPro" id="IPR051280">
    <property type="entry name" value="Cl-channel/antiporter"/>
</dbReference>
<keyword evidence="2 11" id="KW-0813">Transport</keyword>
<feature type="transmembrane region" description="Helical" evidence="11">
    <location>
        <begin position="32"/>
        <end position="51"/>
    </location>
</feature>
<dbReference type="PANTHER" id="PTHR11689">
    <property type="entry name" value="CHLORIDE CHANNEL PROTEIN CLC FAMILY MEMBER"/>
    <property type="match status" value="1"/>
</dbReference>
<evidence type="ECO:0000313" key="14">
    <source>
        <dbReference type="Proteomes" id="UP000241769"/>
    </source>
</evidence>
<dbReference type="InterPro" id="IPR000644">
    <property type="entry name" value="CBS_dom"/>
</dbReference>
<dbReference type="GO" id="GO:0016020">
    <property type="term" value="C:membrane"/>
    <property type="evidence" value="ECO:0007669"/>
    <property type="project" value="UniProtKB-SubCell"/>
</dbReference>
<dbReference type="InParanoid" id="A0A2P6N3B7"/>
<dbReference type="PROSITE" id="PS51371">
    <property type="entry name" value="CBS"/>
    <property type="match status" value="2"/>
</dbReference>